<dbReference type="GO" id="GO:0005524">
    <property type="term" value="F:ATP binding"/>
    <property type="evidence" value="ECO:0007669"/>
    <property type="project" value="UniProtKB-KW"/>
</dbReference>
<feature type="domain" description="DNA mismatch repair proteins mutS family" evidence="5">
    <location>
        <begin position="547"/>
        <end position="563"/>
    </location>
</feature>
<evidence type="ECO:0000313" key="6">
    <source>
        <dbReference type="EMBL" id="KCZ79487.1"/>
    </source>
</evidence>
<dbReference type="GO" id="GO:0140664">
    <property type="term" value="F:ATP-dependent DNA damage sensor activity"/>
    <property type="evidence" value="ECO:0007669"/>
    <property type="project" value="InterPro"/>
</dbReference>
<dbReference type="InterPro" id="IPR007696">
    <property type="entry name" value="DNA_mismatch_repair_MutS_core"/>
</dbReference>
<comment type="similarity">
    <text evidence="1">Belongs to the DNA mismatch repair MutS family.</text>
</comment>
<reference evidence="6 7" key="2">
    <citation type="submission" date="2014-03" db="EMBL/GenBank/DDBJ databases">
        <title>The Genome Sequence of Anncaliia algerae insect isolate PRA339.</title>
        <authorList>
            <consortium name="The Broad Institute Genome Sequencing Platform"/>
            <consortium name="The Broad Institute Genome Sequencing Center for Infectious Disease"/>
            <person name="Cuomo C."/>
            <person name="Becnel J."/>
            <person name="Sanscrainte N."/>
            <person name="Walker B."/>
            <person name="Young S.K."/>
            <person name="Zeng Q."/>
            <person name="Gargeya S."/>
            <person name="Fitzgerald M."/>
            <person name="Haas B."/>
            <person name="Abouelleil A."/>
            <person name="Alvarado L."/>
            <person name="Arachchi H.M."/>
            <person name="Berlin A.M."/>
            <person name="Chapman S.B."/>
            <person name="Dewar J."/>
            <person name="Goldberg J."/>
            <person name="Griggs A."/>
            <person name="Gujja S."/>
            <person name="Hansen M."/>
            <person name="Howarth C."/>
            <person name="Imamovic A."/>
            <person name="Larimer J."/>
            <person name="McCowan C."/>
            <person name="Murphy C."/>
            <person name="Neiman D."/>
            <person name="Pearson M."/>
            <person name="Priest M."/>
            <person name="Roberts A."/>
            <person name="Saif S."/>
            <person name="Shea T."/>
            <person name="Sisk P."/>
            <person name="Sykes S."/>
            <person name="Wortman J."/>
            <person name="Nusbaum C."/>
            <person name="Birren B."/>
        </authorList>
    </citation>
    <scope>NUCLEOTIDE SEQUENCE [LARGE SCALE GENOMIC DNA]</scope>
    <source>
        <strain evidence="6 7">PRA339</strain>
    </source>
</reference>
<dbReference type="SUPFAM" id="SSF48334">
    <property type="entry name" value="DNA repair protein MutS, domain III"/>
    <property type="match status" value="1"/>
</dbReference>
<dbReference type="PANTHER" id="PTHR11361:SF20">
    <property type="entry name" value="MUTS PROTEIN HOMOLOG 5"/>
    <property type="match status" value="1"/>
</dbReference>
<evidence type="ECO:0000256" key="2">
    <source>
        <dbReference type="ARBA" id="ARBA00022741"/>
    </source>
</evidence>
<dbReference type="VEuPathDB" id="MicrosporidiaDB:H312_03128"/>
<dbReference type="HOGENOM" id="CLU_403827_0_0_1"/>
<dbReference type="EMBL" id="KK365269">
    <property type="protein sequence ID" value="KCZ79487.1"/>
    <property type="molecule type" value="Genomic_DNA"/>
</dbReference>
<keyword evidence="7" id="KW-1185">Reference proteome</keyword>
<dbReference type="InterPro" id="IPR045076">
    <property type="entry name" value="MutS"/>
</dbReference>
<dbReference type="OrthoDB" id="2188923at2759"/>
<evidence type="ECO:0000256" key="4">
    <source>
        <dbReference type="ARBA" id="ARBA00023125"/>
    </source>
</evidence>
<dbReference type="InterPro" id="IPR000432">
    <property type="entry name" value="DNA_mismatch_repair_MutS_C"/>
</dbReference>
<keyword evidence="4" id="KW-0238">DNA-binding</keyword>
<dbReference type="PROSITE" id="PS00486">
    <property type="entry name" value="DNA_MISMATCH_REPAIR_2"/>
    <property type="match status" value="1"/>
</dbReference>
<protein>
    <recommendedName>
        <fullName evidence="5">DNA mismatch repair proteins mutS family domain-containing protein</fullName>
    </recommendedName>
</protein>
<evidence type="ECO:0000259" key="5">
    <source>
        <dbReference type="PROSITE" id="PS00486"/>
    </source>
</evidence>
<sequence>MDEIILSLEIKNNYFGLALFKENIYIISRDYMDTMSLEITKSFIFKFGVTLCVTTLNIPLEKYDLILEMGIEVKILNRPIKKFKYFRENLNLSLRALAQLDSYLDMNDENYTTLDRNIREVFEKESSQMTSKIGFLGDYDIYLLKEENFMYLSVSAIVSLNLFSFESHPNKFIKTHSNNCLFNKLNFCVTKEGRKLLKEFMFFPLINLKEIERRKKIIEFILKNQLIEEIKLLLKNTCYLPESFSNEYLSSLKRNNEVFKRISNILKDIYPLKEVAEFSLLNLLSRESSFIFDSSVNIDEDNEDLIINYFPILKELNALKKIYQDLPRYLNEIGKKVFKEYKTEGFIIYFPQIGYLIETKEELNLQLIFKFNSNFYYKNEFMINLDEEIGDITNKINDLELKLCALFVKKTSLYFMKIKNYLSEVDCFQSLANFARENNLVKGEININNSFTIKGLKNLFHRNKGYDLTLDKSIILTGMNGSGKTTFLKCIANLVILNQIGSFIPCESANISIFDKIFIKIFNNNTSVFLDELQQISEIIKMGSDKSLIIIDEFGKGTSYFYGVALLLSLLKNFSPKFKIISTHMQEHFFINEKGILAINKEFLFLNQYRFLKTDSINTFGISEGIYLPDNENQLIKSFNFPNAFMELFYSFKNGTNEELLKSMNENKKEAIKMVNDFIHK</sequence>
<proteinExistence type="inferred from homology"/>
<evidence type="ECO:0000313" key="7">
    <source>
        <dbReference type="Proteomes" id="UP000030655"/>
    </source>
</evidence>
<dbReference type="GO" id="GO:0051026">
    <property type="term" value="P:chiasma assembly"/>
    <property type="evidence" value="ECO:0007669"/>
    <property type="project" value="TreeGrafter"/>
</dbReference>
<dbReference type="InterPro" id="IPR036187">
    <property type="entry name" value="DNA_mismatch_repair_MutS_sf"/>
</dbReference>
<accession>A0A059EX99</accession>
<dbReference type="GO" id="GO:0005634">
    <property type="term" value="C:nucleus"/>
    <property type="evidence" value="ECO:0007669"/>
    <property type="project" value="TreeGrafter"/>
</dbReference>
<gene>
    <name evidence="6" type="ORF">H312_03128</name>
</gene>
<keyword evidence="2" id="KW-0547">Nucleotide-binding</keyword>
<evidence type="ECO:0000256" key="3">
    <source>
        <dbReference type="ARBA" id="ARBA00022840"/>
    </source>
</evidence>
<dbReference type="SMART" id="SM00534">
    <property type="entry name" value="MUTSac"/>
    <property type="match status" value="1"/>
</dbReference>
<dbReference type="Proteomes" id="UP000030655">
    <property type="component" value="Unassembled WGS sequence"/>
</dbReference>
<dbReference type="Pfam" id="PF00488">
    <property type="entry name" value="MutS_V"/>
    <property type="match status" value="1"/>
</dbReference>
<dbReference type="STRING" id="1288291.A0A059EX99"/>
<dbReference type="SUPFAM" id="SSF52540">
    <property type="entry name" value="P-loop containing nucleoside triphosphate hydrolases"/>
    <property type="match status" value="1"/>
</dbReference>
<dbReference type="GO" id="GO:0006298">
    <property type="term" value="P:mismatch repair"/>
    <property type="evidence" value="ECO:0007669"/>
    <property type="project" value="InterPro"/>
</dbReference>
<dbReference type="SMART" id="SM00382">
    <property type="entry name" value="AAA"/>
    <property type="match status" value="1"/>
</dbReference>
<dbReference type="Gene3D" id="1.10.1420.10">
    <property type="match status" value="1"/>
</dbReference>
<reference evidence="7" key="1">
    <citation type="submission" date="2013-02" db="EMBL/GenBank/DDBJ databases">
        <authorList>
            <consortium name="The Broad Institute Genome Sequencing Platform"/>
            <person name="Cuomo C."/>
            <person name="Becnel J."/>
            <person name="Sanscrainte N."/>
            <person name="Walker B."/>
            <person name="Young S.K."/>
            <person name="Zeng Q."/>
            <person name="Gargeya S."/>
            <person name="Fitzgerald M."/>
            <person name="Haas B."/>
            <person name="Abouelleil A."/>
            <person name="Alvarado L."/>
            <person name="Arachchi H.M."/>
            <person name="Berlin A.M."/>
            <person name="Chapman S.B."/>
            <person name="Dewar J."/>
            <person name="Goldberg J."/>
            <person name="Griggs A."/>
            <person name="Gujja S."/>
            <person name="Hansen M."/>
            <person name="Howarth C."/>
            <person name="Imamovic A."/>
            <person name="Larimer J."/>
            <person name="McCowan C."/>
            <person name="Murphy C."/>
            <person name="Neiman D."/>
            <person name="Pearson M."/>
            <person name="Priest M."/>
            <person name="Roberts A."/>
            <person name="Saif S."/>
            <person name="Shea T."/>
            <person name="Sisk P."/>
            <person name="Sykes S."/>
            <person name="Wortman J."/>
            <person name="Nusbaum C."/>
            <person name="Birren B."/>
        </authorList>
    </citation>
    <scope>NUCLEOTIDE SEQUENCE [LARGE SCALE GENOMIC DNA]</scope>
    <source>
        <strain evidence="7">PRA339</strain>
    </source>
</reference>
<organism evidence="6 7">
    <name type="scientific">Anncaliia algerae PRA339</name>
    <dbReference type="NCBI Taxonomy" id="1288291"/>
    <lineage>
        <taxon>Eukaryota</taxon>
        <taxon>Fungi</taxon>
        <taxon>Fungi incertae sedis</taxon>
        <taxon>Microsporidia</taxon>
        <taxon>Tubulinosematoidea</taxon>
        <taxon>Tubulinosematidae</taxon>
        <taxon>Anncaliia</taxon>
    </lineage>
</organism>
<dbReference type="GO" id="GO:0030983">
    <property type="term" value="F:mismatched DNA binding"/>
    <property type="evidence" value="ECO:0007669"/>
    <property type="project" value="InterPro"/>
</dbReference>
<dbReference type="Pfam" id="PF05192">
    <property type="entry name" value="MutS_III"/>
    <property type="match status" value="1"/>
</dbReference>
<dbReference type="PANTHER" id="PTHR11361">
    <property type="entry name" value="DNA MISMATCH REPAIR PROTEIN MUTS FAMILY MEMBER"/>
    <property type="match status" value="1"/>
</dbReference>
<keyword evidence="3" id="KW-0067">ATP-binding</keyword>
<dbReference type="Gene3D" id="3.40.50.300">
    <property type="entry name" value="P-loop containing nucleotide triphosphate hydrolases"/>
    <property type="match status" value="1"/>
</dbReference>
<evidence type="ECO:0000256" key="1">
    <source>
        <dbReference type="ARBA" id="ARBA00006271"/>
    </source>
</evidence>
<dbReference type="InterPro" id="IPR003593">
    <property type="entry name" value="AAA+_ATPase"/>
</dbReference>
<dbReference type="SMART" id="SM00533">
    <property type="entry name" value="MUTSd"/>
    <property type="match status" value="1"/>
</dbReference>
<name>A0A059EX99_9MICR</name>
<dbReference type="InterPro" id="IPR027417">
    <property type="entry name" value="P-loop_NTPase"/>
</dbReference>
<dbReference type="AlphaFoldDB" id="A0A059EX99"/>